<evidence type="ECO:0000256" key="7">
    <source>
        <dbReference type="SAM" id="SignalP"/>
    </source>
</evidence>
<feature type="chain" id="PRO_5015090974" evidence="7">
    <location>
        <begin position="23"/>
        <end position="576"/>
    </location>
</feature>
<sequence>MWNPLWSVGPWLLLLLLQLAGASIHGSMEAVAPLPSVPNFVTNPLLRTGYHFQPPKNWINDPNGPLYYKGWYHLFYQYNPRGADWVNTLWAHSVSRDLINWNLLGLALEPSIRPDKYGVWSGSATILLDGTPVLVYTGINRQDIPYQVQNIAIPKNKSDPLLREWVKPDYNPIIVPESGMNVTQFRDPSTAWHIDGQWRILVGGEKGSQGQAYVYRSTDFKHWVRAKHPLHSAINGMWECLDFFPVLMQGKKGLDTYEHSARVKYVLKSSLEKARYDYYTIGTYDNRTESYVPDDLNGDYHRLRYDYGKFYASKTFFDPAKQSRVLVGWANESDTVPDDIAKGWSGIHAIPRKIWLDPGGKQLVQWPIEEVEQLRRKSVSVTNKVVKPGDHFEVKGLETYQADVEVTFKIRSLERAEPFDQAFSDDAQKLCRMKGADKKGGVGPFGLWVLASANLEEKTVVFFRIFKDGHGKPVILMCTDPTMSSLGRDLDKPTYAGFVNADISSSGQISLRSLIDHSVVESFGAGGRTCIISRVYPSIAIGKNAHLHVFNNGDVDIKVSRLTAWEMESSKMNNSV</sequence>
<dbReference type="InterPro" id="IPR013189">
    <property type="entry name" value="Glyco_hydro_32_C"/>
</dbReference>
<dbReference type="Proteomes" id="UP000011116">
    <property type="component" value="Chromosome 1H"/>
</dbReference>
<dbReference type="RefSeq" id="XP_044983482.1">
    <property type="nucleotide sequence ID" value="XM_045127547.1"/>
</dbReference>
<evidence type="ECO:0000256" key="2">
    <source>
        <dbReference type="ARBA" id="ARBA00022801"/>
    </source>
</evidence>
<dbReference type="Gramene" id="HORVU.MOREX.r2.1HG0071880.1">
    <property type="protein sequence ID" value="HORVU.MOREX.r2.1HG0071880.1"/>
    <property type="gene ID" value="HORVU.MOREX.r2.1HG0071880"/>
</dbReference>
<dbReference type="SUPFAM" id="SSF75005">
    <property type="entry name" value="Arabinanase/levansucrase/invertase"/>
    <property type="match status" value="1"/>
</dbReference>
<keyword evidence="3" id="KW-1015">Disulfide bond</keyword>
<dbReference type="InterPro" id="IPR013148">
    <property type="entry name" value="Glyco_hydro_32_N"/>
</dbReference>
<evidence type="ECO:0000259" key="9">
    <source>
        <dbReference type="Pfam" id="PF08244"/>
    </source>
</evidence>
<evidence type="ECO:0000313" key="11">
    <source>
        <dbReference type="EnsemblPlants" id="HORVU.MOREX.r3.1HG0087260.1"/>
    </source>
</evidence>
<feature type="domain" description="Glycosyl hydrolase family 32 C-terminal" evidence="9">
    <location>
        <begin position="370"/>
        <end position="566"/>
    </location>
</feature>
<accession>F2EI63</accession>
<dbReference type="FunFam" id="2.60.120.560:FF:000002">
    <property type="entry name" value="Beta-fructofuranosidase, insoluble isoenzyme CWINV1"/>
    <property type="match status" value="1"/>
</dbReference>
<reference evidence="10" key="1">
    <citation type="journal article" date="2011" name="Plant Physiol.">
        <title>Comprehensive sequence analysis of 24,783 barley full-length cDNAs derived from 12 clone libraries.</title>
        <authorList>
            <person name="Matsumoto T."/>
            <person name="Tanaka T."/>
            <person name="Sakai H."/>
            <person name="Amano N."/>
            <person name="Kanamori H."/>
            <person name="Kurita K."/>
            <person name="Kikuta A."/>
            <person name="Kamiya K."/>
            <person name="Yamamoto M."/>
            <person name="Ikawa H."/>
            <person name="Fujii N."/>
            <person name="Hori K."/>
            <person name="Itoh T."/>
            <person name="Sato K."/>
        </authorList>
    </citation>
    <scope>NUCLEOTIDE SEQUENCE</scope>
    <source>
        <tissue evidence="10">Flower</tissue>
    </source>
</reference>
<dbReference type="GO" id="GO:0005975">
    <property type="term" value="P:carbohydrate metabolic process"/>
    <property type="evidence" value="ECO:0007669"/>
    <property type="project" value="InterPro"/>
</dbReference>
<gene>
    <name evidence="11" type="primary">LOC123450150</name>
</gene>
<evidence type="ECO:0000256" key="6">
    <source>
        <dbReference type="RuleBase" id="RU362110"/>
    </source>
</evidence>
<comment type="similarity">
    <text evidence="1 6">Belongs to the glycosyl hydrolase 32 family.</text>
</comment>
<evidence type="ECO:0000313" key="12">
    <source>
        <dbReference type="Proteomes" id="UP000011116"/>
    </source>
</evidence>
<dbReference type="ExpressionAtlas" id="F2EI63">
    <property type="expression patterns" value="baseline"/>
</dbReference>
<evidence type="ECO:0000259" key="8">
    <source>
        <dbReference type="Pfam" id="PF00251"/>
    </source>
</evidence>
<keyword evidence="5 6" id="KW-0326">Glycosidase</keyword>
<organism evidence="10">
    <name type="scientific">Hordeum vulgare subsp. vulgare</name>
    <name type="common">Domesticated barley</name>
    <dbReference type="NCBI Taxonomy" id="112509"/>
    <lineage>
        <taxon>Eukaryota</taxon>
        <taxon>Viridiplantae</taxon>
        <taxon>Streptophyta</taxon>
        <taxon>Embryophyta</taxon>
        <taxon>Tracheophyta</taxon>
        <taxon>Spermatophyta</taxon>
        <taxon>Magnoliopsida</taxon>
        <taxon>Liliopsida</taxon>
        <taxon>Poales</taxon>
        <taxon>Poaceae</taxon>
        <taxon>BOP clade</taxon>
        <taxon>Pooideae</taxon>
        <taxon>Triticodae</taxon>
        <taxon>Triticeae</taxon>
        <taxon>Hordeinae</taxon>
        <taxon>Hordeum</taxon>
    </lineage>
</organism>
<evidence type="ECO:0000256" key="4">
    <source>
        <dbReference type="ARBA" id="ARBA00023180"/>
    </source>
</evidence>
<dbReference type="STRING" id="112509.F2EI63"/>
<dbReference type="AlphaFoldDB" id="F2EI63"/>
<name>F2EI63_HORVV</name>
<dbReference type="PANTHER" id="PTHR31953">
    <property type="entry name" value="BETA-FRUCTOFURANOSIDASE, INSOLUBLE ISOENZYME CWINV1-RELATED"/>
    <property type="match status" value="1"/>
</dbReference>
<reference evidence="12" key="2">
    <citation type="journal article" date="2012" name="Nature">
        <title>A physical, genetic and functional sequence assembly of the barley genome.</title>
        <authorList>
            <consortium name="The International Barley Genome Sequencing Consortium"/>
            <person name="Mayer K.F."/>
            <person name="Waugh R."/>
            <person name="Brown J.W."/>
            <person name="Schulman A."/>
            <person name="Langridge P."/>
            <person name="Platzer M."/>
            <person name="Fincher G.B."/>
            <person name="Muehlbauer G.J."/>
            <person name="Sato K."/>
            <person name="Close T.J."/>
            <person name="Wise R.P."/>
            <person name="Stein N."/>
        </authorList>
    </citation>
    <scope>NUCLEOTIDE SEQUENCE [LARGE SCALE GENOMIC DNA]</scope>
    <source>
        <strain evidence="12">cv. Morex</strain>
    </source>
</reference>
<dbReference type="PaxDb" id="4513-MLOC_5612.4"/>
<dbReference type="Pfam" id="PF08244">
    <property type="entry name" value="Glyco_hydro_32C"/>
    <property type="match status" value="1"/>
</dbReference>
<dbReference type="Gramene" id="HORVU.MOREX.r3.1HG0087260.1">
    <property type="protein sequence ID" value="HORVU.MOREX.r3.1HG0087260.1"/>
    <property type="gene ID" value="HORVU.MOREX.r3.1HG0087260"/>
</dbReference>
<dbReference type="SMR" id="F2EI63"/>
<dbReference type="PROSITE" id="PS00609">
    <property type="entry name" value="GLYCOSYL_HYDROL_F32"/>
    <property type="match status" value="1"/>
</dbReference>
<keyword evidence="4" id="KW-0325">Glycoprotein</keyword>
<keyword evidence="12" id="KW-1185">Reference proteome</keyword>
<dbReference type="OrthoDB" id="202537at2759"/>
<evidence type="ECO:0000313" key="10">
    <source>
        <dbReference type="EMBL" id="BAK07035.1"/>
    </source>
</evidence>
<dbReference type="InterPro" id="IPR001362">
    <property type="entry name" value="Glyco_hydro_32"/>
</dbReference>
<keyword evidence="7" id="KW-0732">Signal</keyword>
<feature type="domain" description="Glycosyl hydrolase family 32 N-terminal" evidence="8">
    <location>
        <begin position="51"/>
        <end position="367"/>
    </location>
</feature>
<evidence type="ECO:0000256" key="1">
    <source>
        <dbReference type="ARBA" id="ARBA00009902"/>
    </source>
</evidence>
<keyword evidence="2 6" id="KW-0378">Hydrolase</keyword>
<dbReference type="InterPro" id="IPR018053">
    <property type="entry name" value="Glyco_hydro_32_AS"/>
</dbReference>
<dbReference type="eggNOG" id="KOG0228">
    <property type="taxonomic scope" value="Eukaryota"/>
</dbReference>
<dbReference type="SMART" id="SM00640">
    <property type="entry name" value="Glyco_32"/>
    <property type="match status" value="1"/>
</dbReference>
<evidence type="ECO:0000256" key="5">
    <source>
        <dbReference type="ARBA" id="ARBA00023295"/>
    </source>
</evidence>
<dbReference type="InterPro" id="IPR023296">
    <property type="entry name" value="Glyco_hydro_beta-prop_sf"/>
</dbReference>
<reference evidence="11" key="3">
    <citation type="submission" date="2020-10" db="EMBL/GenBank/DDBJ databases">
        <authorList>
            <person name="Scholz U."/>
            <person name="Mascher M."/>
            <person name="Fiebig A."/>
        </authorList>
    </citation>
    <scope>NUCLEOTIDE SEQUENCE [LARGE SCALE GENOMIC DNA]</scope>
    <source>
        <strain evidence="11">cv. Morex</strain>
    </source>
</reference>
<dbReference type="EMBL" id="AK375840">
    <property type="protein sequence ID" value="BAK07035.1"/>
    <property type="molecule type" value="mRNA"/>
</dbReference>
<reference evidence="11" key="4">
    <citation type="submission" date="2022-01" db="UniProtKB">
        <authorList>
            <consortium name="EnsemblPlants"/>
        </authorList>
    </citation>
    <scope>IDENTIFICATION</scope>
    <source>
        <strain evidence="11">subsp. vulgare</strain>
    </source>
</reference>
<dbReference type="GeneID" id="123450150"/>
<dbReference type="GO" id="GO:0004553">
    <property type="term" value="F:hydrolase activity, hydrolyzing O-glycosyl compounds"/>
    <property type="evidence" value="ECO:0007669"/>
    <property type="project" value="InterPro"/>
</dbReference>
<dbReference type="CDD" id="cd18624">
    <property type="entry name" value="GH32_Fruct1-like"/>
    <property type="match status" value="1"/>
</dbReference>
<dbReference type="Gene3D" id="2.60.120.560">
    <property type="entry name" value="Exo-inulinase, domain 1"/>
    <property type="match status" value="1"/>
</dbReference>
<dbReference type="Pfam" id="PF00251">
    <property type="entry name" value="Glyco_hydro_32N"/>
    <property type="match status" value="1"/>
</dbReference>
<dbReference type="HOGENOM" id="CLU_001528_6_0_1"/>
<dbReference type="KEGG" id="hvg:123450150"/>
<evidence type="ECO:0000256" key="3">
    <source>
        <dbReference type="ARBA" id="ARBA00023157"/>
    </source>
</evidence>
<dbReference type="InterPro" id="IPR050551">
    <property type="entry name" value="Fructan_Metab_Enzymes"/>
</dbReference>
<dbReference type="EnsemblPlants" id="HORVU.MOREX.r3.1HG0087260.1">
    <property type="protein sequence ID" value="HORVU.MOREX.r3.1HG0087260.1"/>
    <property type="gene ID" value="HORVU.MOREX.r3.1HG0087260"/>
</dbReference>
<feature type="signal peptide" evidence="7">
    <location>
        <begin position="1"/>
        <end position="22"/>
    </location>
</feature>
<dbReference type="SUPFAM" id="SSF49899">
    <property type="entry name" value="Concanavalin A-like lectins/glucanases"/>
    <property type="match status" value="1"/>
</dbReference>
<proteinExistence type="evidence at transcript level"/>
<dbReference type="InterPro" id="IPR013320">
    <property type="entry name" value="ConA-like_dom_sf"/>
</dbReference>
<dbReference type="Gene3D" id="2.115.10.20">
    <property type="entry name" value="Glycosyl hydrolase domain, family 43"/>
    <property type="match status" value="1"/>
</dbReference>
<protein>
    <submittedName>
        <fullName evidence="10">Predicted protein</fullName>
    </submittedName>
</protein>